<reference evidence="2 3" key="1">
    <citation type="submission" date="2024-02" db="EMBL/GenBank/DDBJ databases">
        <authorList>
            <consortium name="ELIXIR-Norway"/>
            <consortium name="Elixir Norway"/>
        </authorList>
    </citation>
    <scope>NUCLEOTIDE SEQUENCE [LARGE SCALE GENOMIC DNA]</scope>
</reference>
<protein>
    <recommendedName>
        <fullName evidence="1">Acyl-ACP thioesterase-like C-terminal domain-containing protein</fullName>
    </recommendedName>
</protein>
<keyword evidence="3" id="KW-1185">Reference proteome</keyword>
<organism evidence="2 3">
    <name type="scientific">Sphagnum troendelagicum</name>
    <dbReference type="NCBI Taxonomy" id="128251"/>
    <lineage>
        <taxon>Eukaryota</taxon>
        <taxon>Viridiplantae</taxon>
        <taxon>Streptophyta</taxon>
        <taxon>Embryophyta</taxon>
        <taxon>Bryophyta</taxon>
        <taxon>Sphagnophytina</taxon>
        <taxon>Sphagnopsida</taxon>
        <taxon>Sphagnales</taxon>
        <taxon>Sphagnaceae</taxon>
        <taxon>Sphagnum</taxon>
    </lineage>
</organism>
<dbReference type="Gene3D" id="3.10.129.10">
    <property type="entry name" value="Hotdog Thioesterase"/>
    <property type="match status" value="1"/>
</dbReference>
<proteinExistence type="predicted"/>
<accession>A0ABP0T7H0</accession>
<evidence type="ECO:0000259" key="1">
    <source>
        <dbReference type="Pfam" id="PF20791"/>
    </source>
</evidence>
<feature type="domain" description="Acyl-ACP thioesterase-like C-terminal" evidence="1">
    <location>
        <begin position="40"/>
        <end position="137"/>
    </location>
</feature>
<dbReference type="SUPFAM" id="SSF54637">
    <property type="entry name" value="Thioesterase/thiol ester dehydrase-isomerase"/>
    <property type="match status" value="1"/>
</dbReference>
<dbReference type="InterPro" id="IPR045023">
    <property type="entry name" value="FATA/B"/>
</dbReference>
<dbReference type="InterPro" id="IPR049427">
    <property type="entry name" value="Acyl-ACP_TE_C"/>
</dbReference>
<name>A0ABP0T7H0_9BRYO</name>
<dbReference type="Pfam" id="PF20791">
    <property type="entry name" value="Acyl-ACP_TE_C"/>
    <property type="match status" value="1"/>
</dbReference>
<dbReference type="InterPro" id="IPR029069">
    <property type="entry name" value="HotDog_dom_sf"/>
</dbReference>
<dbReference type="PANTHER" id="PTHR31727">
    <property type="entry name" value="OLEOYL-ACYL CARRIER PROTEIN THIOESTERASE 1, CHLOROPLASTIC"/>
    <property type="match status" value="1"/>
</dbReference>
<evidence type="ECO:0000313" key="2">
    <source>
        <dbReference type="EMBL" id="CAK9189459.1"/>
    </source>
</evidence>
<dbReference type="PANTHER" id="PTHR31727:SF5">
    <property type="entry name" value="ACYL-[ACYL-CARRIER-PROTEIN] HYDROLASE"/>
    <property type="match status" value="1"/>
</dbReference>
<evidence type="ECO:0000313" key="3">
    <source>
        <dbReference type="Proteomes" id="UP001497512"/>
    </source>
</evidence>
<gene>
    <name evidence="2" type="ORF">CSSPTR1EN2_LOCUS110</name>
</gene>
<sequence length="145" mass="16481">MSQHVNNVKYVGWVMESNKRYLFLLLITYIHTSVCDDQCVPVAIFENYELSSMTLKYRRQCSQSDALQSMCSPTSCTAKLEKEAEVEVNGAGCSYTARSQTSIPDVAKCVPPHLQFTHLLRLQVDGAEILQGKTQWRLKKSKHLH</sequence>
<dbReference type="EMBL" id="OZ019893">
    <property type="protein sequence ID" value="CAK9189459.1"/>
    <property type="molecule type" value="Genomic_DNA"/>
</dbReference>
<dbReference type="Proteomes" id="UP001497512">
    <property type="component" value="Chromosome 1"/>
</dbReference>